<keyword evidence="5 8" id="KW-0812">Transmembrane</keyword>
<dbReference type="Pfam" id="PF02397">
    <property type="entry name" value="Bac_transf"/>
    <property type="match status" value="1"/>
</dbReference>
<keyword evidence="6 8" id="KW-1133">Transmembrane helix</keyword>
<keyword evidence="4 10" id="KW-0808">Transferase</keyword>
<comment type="subcellular location">
    <subcellularLocation>
        <location evidence="1">Cell membrane</location>
    </subcellularLocation>
</comment>
<geneLocation type="plasmid" evidence="11">
    <name>pmpjm1</name>
</geneLocation>
<dbReference type="RefSeq" id="WP_063280560.1">
    <property type="nucleotide sequence ID" value="NZ_CP016746.2"/>
</dbReference>
<accession>A0A1V0PCY1</accession>
<feature type="transmembrane region" description="Helical" evidence="8">
    <location>
        <begin position="20"/>
        <end position="43"/>
    </location>
</feature>
<dbReference type="Proteomes" id="UP000191806">
    <property type="component" value="Plasmid pJM1A"/>
</dbReference>
<keyword evidence="3" id="KW-1003">Cell membrane</keyword>
<keyword evidence="10" id="KW-0614">Plasmid</keyword>
<proteinExistence type="inferred from homology"/>
<evidence type="ECO:0000256" key="5">
    <source>
        <dbReference type="ARBA" id="ARBA00022692"/>
    </source>
</evidence>
<dbReference type="AlphaFoldDB" id="A0A1V0PCY1"/>
<dbReference type="PANTHER" id="PTHR30576">
    <property type="entry name" value="COLANIC BIOSYNTHESIS UDP-GLUCOSE LIPID CARRIER TRANSFERASE"/>
    <property type="match status" value="1"/>
</dbReference>
<organism evidence="10 11">
    <name type="scientific">Lactococcus lactis subsp. cremoris</name>
    <name type="common">Streptococcus cremoris</name>
    <dbReference type="NCBI Taxonomy" id="1359"/>
    <lineage>
        <taxon>Bacteria</taxon>
        <taxon>Bacillati</taxon>
        <taxon>Bacillota</taxon>
        <taxon>Bacilli</taxon>
        <taxon>Lactobacillales</taxon>
        <taxon>Streptococcaceae</taxon>
        <taxon>Lactococcus</taxon>
    </lineage>
</organism>
<evidence type="ECO:0000256" key="8">
    <source>
        <dbReference type="SAM" id="Phobius"/>
    </source>
</evidence>
<evidence type="ECO:0000313" key="10">
    <source>
        <dbReference type="EMBL" id="ARE27124.1"/>
    </source>
</evidence>
<name>A0A1V0PCY1_LACLC</name>
<evidence type="ECO:0000259" key="9">
    <source>
        <dbReference type="Pfam" id="PF02397"/>
    </source>
</evidence>
<dbReference type="PANTHER" id="PTHR30576:SF4">
    <property type="entry name" value="UNDECAPRENYL-PHOSPHATE GALACTOSE PHOSPHOTRANSFERASE"/>
    <property type="match status" value="1"/>
</dbReference>
<dbReference type="GO" id="GO:0016780">
    <property type="term" value="F:phosphotransferase activity, for other substituted phosphate groups"/>
    <property type="evidence" value="ECO:0007669"/>
    <property type="project" value="TreeGrafter"/>
</dbReference>
<evidence type="ECO:0000256" key="3">
    <source>
        <dbReference type="ARBA" id="ARBA00022475"/>
    </source>
</evidence>
<reference evidence="10 11" key="1">
    <citation type="journal article" date="2017" name="BMC Genomics">
        <title>Comparative and functional genomics of the Lactococcus lactis taxon; insights into evolution and niche adaptation.</title>
        <authorList>
            <person name="Kelleher P."/>
            <person name="Bottacini F."/>
            <person name="Mahony J."/>
            <person name="Kilcawley K.N."/>
            <person name="van Sinderen D."/>
        </authorList>
    </citation>
    <scope>NUCLEOTIDE SEQUENCE [LARGE SCALE GENOMIC DNA]</scope>
    <source>
        <strain evidence="10 11">JM1</strain>
        <plasmid evidence="11">pmpjm1</plasmid>
    </source>
</reference>
<evidence type="ECO:0000313" key="11">
    <source>
        <dbReference type="Proteomes" id="UP000191806"/>
    </source>
</evidence>
<keyword evidence="7 8" id="KW-0472">Membrane</keyword>
<protein>
    <submittedName>
        <fullName evidence="10">Sugar transferase</fullName>
    </submittedName>
</protein>
<comment type="similarity">
    <text evidence="2">Belongs to the bacterial sugar transferase family.</text>
</comment>
<gene>
    <name evidence="10" type="ORF">LLJM1_03980</name>
</gene>
<evidence type="ECO:0000256" key="4">
    <source>
        <dbReference type="ARBA" id="ARBA00022679"/>
    </source>
</evidence>
<dbReference type="GO" id="GO:0005886">
    <property type="term" value="C:plasma membrane"/>
    <property type="evidence" value="ECO:0007669"/>
    <property type="project" value="UniProtKB-SubCell"/>
</dbReference>
<feature type="domain" description="Bacterial sugar transferase" evidence="9">
    <location>
        <begin position="14"/>
        <end position="205"/>
    </location>
</feature>
<evidence type="ECO:0000256" key="7">
    <source>
        <dbReference type="ARBA" id="ARBA00023136"/>
    </source>
</evidence>
<dbReference type="EMBL" id="CP016746">
    <property type="protein sequence ID" value="ARE27124.1"/>
    <property type="molecule type" value="Genomic_DNA"/>
</dbReference>
<evidence type="ECO:0000256" key="2">
    <source>
        <dbReference type="ARBA" id="ARBA00006464"/>
    </source>
</evidence>
<evidence type="ECO:0000256" key="1">
    <source>
        <dbReference type="ARBA" id="ARBA00004236"/>
    </source>
</evidence>
<dbReference type="InterPro" id="IPR003362">
    <property type="entry name" value="Bact_transf"/>
</dbReference>
<evidence type="ECO:0000256" key="6">
    <source>
        <dbReference type="ARBA" id="ARBA00022989"/>
    </source>
</evidence>
<sequence>METHPFSLHERFIKRTLDIIGGSIGSLIFLVLLILLAPFYLFAPKCERGPILYTQKRFKKDGKEFQILKFRTMIVHDKSYWIKHPEIYKAYRDNGNKLENDPRVTKVGKFIRCTSLDEIPQFVNVLIGDMSLVGPRPILEFEISEYGERINELWNTKPGITGYWTTHGRSKVLFPERAEMELKYNCVHCTLFDLKTILLTIEQVIFRKDAY</sequence>